<dbReference type="InterPro" id="IPR032675">
    <property type="entry name" value="LRR_dom_sf"/>
</dbReference>
<evidence type="ECO:0000313" key="2">
    <source>
        <dbReference type="Proteomes" id="UP000813824"/>
    </source>
</evidence>
<dbReference type="AlphaFoldDB" id="A0A8K0XLJ8"/>
<name>A0A8K0XLJ8_9AGAR</name>
<dbReference type="OrthoDB" id="2745898at2759"/>
<organism evidence="1 2">
    <name type="scientific">Cristinia sonorae</name>
    <dbReference type="NCBI Taxonomy" id="1940300"/>
    <lineage>
        <taxon>Eukaryota</taxon>
        <taxon>Fungi</taxon>
        <taxon>Dikarya</taxon>
        <taxon>Basidiomycota</taxon>
        <taxon>Agaricomycotina</taxon>
        <taxon>Agaricomycetes</taxon>
        <taxon>Agaricomycetidae</taxon>
        <taxon>Agaricales</taxon>
        <taxon>Pleurotineae</taxon>
        <taxon>Stephanosporaceae</taxon>
        <taxon>Cristinia</taxon>
    </lineage>
</organism>
<dbReference type="Gene3D" id="3.80.10.10">
    <property type="entry name" value="Ribonuclease Inhibitor"/>
    <property type="match status" value="1"/>
</dbReference>
<dbReference type="Proteomes" id="UP000813824">
    <property type="component" value="Unassembled WGS sequence"/>
</dbReference>
<comment type="caution">
    <text evidence="1">The sequence shown here is derived from an EMBL/GenBank/DDBJ whole genome shotgun (WGS) entry which is preliminary data.</text>
</comment>
<proteinExistence type="predicted"/>
<keyword evidence="2" id="KW-1185">Reference proteome</keyword>
<evidence type="ECO:0000313" key="1">
    <source>
        <dbReference type="EMBL" id="KAH8088993.1"/>
    </source>
</evidence>
<protein>
    <submittedName>
        <fullName evidence="1">Uncharacterized protein</fullName>
    </submittedName>
</protein>
<accession>A0A8K0XLJ8</accession>
<sequence length="432" mass="48821">MHVPQELVDIVIDNLHDDKHALKTCSLVAPHWLHSSRLHLWHDLDVAVSEQPRSFHAFDEFLKTAPVIGSYVRNVRFQHGRTVVLEPFAFFTAGPRPQSRIAADHLASILAKLPRLKSLLLDTVSIGGSDTHRLQTSLRPYQLHSVTLTNVRIEQSDYAGKYLFDIFTLFSRVKHLRLRNLSTSFFPDPFRPFRLDAIGPSVDPHRLHVESLALDMSITTREYADVIHRSLDCNQLSSLSATCMQIDELPLVGRIIHDAAATLTHFEFNLRNSIVDDMPTRSDWRELHLSTCTALTSLVLHFTLEGYPGSAPISQAIWTQVVDLLNTLPSASPLASLSFNIVFLGDSEDEQLGSLDWGGFREALRRFYKLTSMEFWSYDSRLGVGGSHVDGYGTWRVRHGQGTVMGSVGDDRRNRIENELQEWKKTGVLCIC</sequence>
<gene>
    <name evidence="1" type="ORF">BXZ70DRAFT_1042373</name>
</gene>
<dbReference type="SUPFAM" id="SSF52047">
    <property type="entry name" value="RNI-like"/>
    <property type="match status" value="1"/>
</dbReference>
<dbReference type="EMBL" id="JAEVFJ010000039">
    <property type="protein sequence ID" value="KAH8088993.1"/>
    <property type="molecule type" value="Genomic_DNA"/>
</dbReference>
<reference evidence="1" key="1">
    <citation type="journal article" date="2021" name="New Phytol.">
        <title>Evolutionary innovations through gain and loss of genes in the ectomycorrhizal Boletales.</title>
        <authorList>
            <person name="Wu G."/>
            <person name="Miyauchi S."/>
            <person name="Morin E."/>
            <person name="Kuo A."/>
            <person name="Drula E."/>
            <person name="Varga T."/>
            <person name="Kohler A."/>
            <person name="Feng B."/>
            <person name="Cao Y."/>
            <person name="Lipzen A."/>
            <person name="Daum C."/>
            <person name="Hundley H."/>
            <person name="Pangilinan J."/>
            <person name="Johnson J."/>
            <person name="Barry K."/>
            <person name="LaButti K."/>
            <person name="Ng V."/>
            <person name="Ahrendt S."/>
            <person name="Min B."/>
            <person name="Choi I.G."/>
            <person name="Park H."/>
            <person name="Plett J.M."/>
            <person name="Magnuson J."/>
            <person name="Spatafora J.W."/>
            <person name="Nagy L.G."/>
            <person name="Henrissat B."/>
            <person name="Grigoriev I.V."/>
            <person name="Yang Z.L."/>
            <person name="Xu J."/>
            <person name="Martin F.M."/>
        </authorList>
    </citation>
    <scope>NUCLEOTIDE SEQUENCE</scope>
    <source>
        <strain evidence="1">KKN 215</strain>
    </source>
</reference>